<keyword evidence="2" id="KW-1185">Reference proteome</keyword>
<protein>
    <submittedName>
        <fullName evidence="1">Uncharacterized protein</fullName>
    </submittedName>
</protein>
<dbReference type="Proteomes" id="UP001430360">
    <property type="component" value="Unassembled WGS sequence"/>
</dbReference>
<dbReference type="EMBL" id="JAJQKU010000002">
    <property type="protein sequence ID" value="MCD9096688.1"/>
    <property type="molecule type" value="Genomic_DNA"/>
</dbReference>
<accession>A0ABS8UB28</accession>
<evidence type="ECO:0000313" key="2">
    <source>
        <dbReference type="Proteomes" id="UP001430360"/>
    </source>
</evidence>
<organism evidence="1 2">
    <name type="scientific">Luteimonas fraxinea</name>
    <dbReference type="NCBI Taxonomy" id="2901869"/>
    <lineage>
        <taxon>Bacteria</taxon>
        <taxon>Pseudomonadati</taxon>
        <taxon>Pseudomonadota</taxon>
        <taxon>Gammaproteobacteria</taxon>
        <taxon>Lysobacterales</taxon>
        <taxon>Lysobacteraceae</taxon>
        <taxon>Luteimonas</taxon>
    </lineage>
</organism>
<reference evidence="1" key="1">
    <citation type="submission" date="2021-12" db="EMBL/GenBank/DDBJ databases">
        <authorList>
            <person name="Ulrich A."/>
        </authorList>
    </citation>
    <scope>NUCLEOTIDE SEQUENCE</scope>
    <source>
        <strain evidence="1">A1P009</strain>
    </source>
</reference>
<name>A0ABS8UB28_9GAMM</name>
<gene>
    <name evidence="1" type="ORF">LTT95_07000</name>
</gene>
<reference evidence="1" key="2">
    <citation type="journal article" date="2022" name="Syst. Appl. Microbiol.">
        <title>Physiological and genomic characterisation of Luteimonas fraxinea sp. nov., a bacterial species associated with trees tolerant to ash dieback.</title>
        <authorList>
            <person name="Ulrich K."/>
            <person name="Becker R."/>
            <person name="Behrendt U."/>
            <person name="Kube M."/>
            <person name="Schneck V."/>
            <person name="Ulrich A."/>
        </authorList>
    </citation>
    <scope>NUCLEOTIDE SEQUENCE</scope>
    <source>
        <strain evidence="1">A1P009</strain>
    </source>
</reference>
<dbReference type="RefSeq" id="WP_232135532.1">
    <property type="nucleotide sequence ID" value="NZ_JAJQKU010000002.1"/>
</dbReference>
<evidence type="ECO:0000313" key="1">
    <source>
        <dbReference type="EMBL" id="MCD9096688.1"/>
    </source>
</evidence>
<comment type="caution">
    <text evidence="1">The sequence shown here is derived from an EMBL/GenBank/DDBJ whole genome shotgun (WGS) entry which is preliminary data.</text>
</comment>
<proteinExistence type="predicted"/>
<sequence>MVEIRALEDGRFEVFADERHYEAFEGSLGAIAVAHALAADIALETHAPVTITSPWGDCSVSEARILT</sequence>